<organism evidence="1 2">
    <name type="scientific">Phyllobacterium zundukense</name>
    <dbReference type="NCBI Taxonomy" id="1867719"/>
    <lineage>
        <taxon>Bacteria</taxon>
        <taxon>Pseudomonadati</taxon>
        <taxon>Pseudomonadota</taxon>
        <taxon>Alphaproteobacteria</taxon>
        <taxon>Hyphomicrobiales</taxon>
        <taxon>Phyllobacteriaceae</taxon>
        <taxon>Phyllobacterium</taxon>
    </lineage>
</organism>
<reference evidence="2" key="1">
    <citation type="journal article" date="2017" name="Int J Environ Stud">
        <title>Does the Miocene-Pliocene relict legume Oxytropis triphylla form nitrogen-fixing nodules with a combination of bacterial strains?</title>
        <authorList>
            <person name="Safronova V."/>
            <person name="Belimov A."/>
            <person name="Sazanova A."/>
            <person name="Kuznetsova I."/>
            <person name="Popova J."/>
            <person name="Andronov E."/>
            <person name="Verkhozina A."/>
            <person name="Tikhonovich I."/>
        </authorList>
    </citation>
    <scope>NUCLEOTIDE SEQUENCE [LARGE SCALE GENOMIC DNA]</scope>
    <source>
        <strain evidence="2">Tri-38</strain>
    </source>
</reference>
<evidence type="ECO:0000313" key="2">
    <source>
        <dbReference type="Proteomes" id="UP000232163"/>
    </source>
</evidence>
<name>A0A2N9VZU1_9HYPH</name>
<protein>
    <submittedName>
        <fullName evidence="1">Uncharacterized protein</fullName>
    </submittedName>
</protein>
<gene>
    <name evidence="1" type="ORF">B5P45_10130</name>
</gene>
<keyword evidence="2" id="KW-1185">Reference proteome</keyword>
<dbReference type="OrthoDB" id="8117270at2"/>
<proteinExistence type="predicted"/>
<dbReference type="Proteomes" id="UP000232163">
    <property type="component" value="Unassembled WGS sequence"/>
</dbReference>
<evidence type="ECO:0000313" key="1">
    <source>
        <dbReference type="EMBL" id="PIO45009.1"/>
    </source>
</evidence>
<sequence>MSIDWIPRLRGHADLVKRLVEEVPQALDRPGLSLEHAKRLRAVIQKGQRDFDEVLELMNEQDVDETYRNAADNLAKIWSHLVDAAADKIQMLEDEVSAETDHGGELTGTG</sequence>
<comment type="caution">
    <text evidence="1">The sequence shown here is derived from an EMBL/GenBank/DDBJ whole genome shotgun (WGS) entry which is preliminary data.</text>
</comment>
<dbReference type="EMBL" id="MZMT01000025">
    <property type="protein sequence ID" value="PIO45009.1"/>
    <property type="molecule type" value="Genomic_DNA"/>
</dbReference>
<dbReference type="RefSeq" id="WP_100002017.1">
    <property type="nucleotide sequence ID" value="NZ_CP017941.1"/>
</dbReference>
<accession>A0A2N9VZU1</accession>
<dbReference type="AlphaFoldDB" id="A0A2N9VZU1"/>
<dbReference type="KEGG" id="pht:BLM14_21770"/>